<dbReference type="InterPro" id="IPR025048">
    <property type="entry name" value="DUF3987"/>
</dbReference>
<dbReference type="Proteomes" id="UP000317909">
    <property type="component" value="Chromosome"/>
</dbReference>
<evidence type="ECO:0000313" key="1">
    <source>
        <dbReference type="EMBL" id="QDT75577.1"/>
    </source>
</evidence>
<protein>
    <recommendedName>
        <fullName evidence="3">DUF3987 domain-containing protein</fullName>
    </recommendedName>
</protein>
<dbReference type="RefSeq" id="WP_168207104.1">
    <property type="nucleotide sequence ID" value="NZ_CP036339.1"/>
</dbReference>
<dbReference type="KEGG" id="llh:I41_47880"/>
<accession>A0A517U4L8</accession>
<dbReference type="EMBL" id="CP036339">
    <property type="protein sequence ID" value="QDT75577.1"/>
    <property type="molecule type" value="Genomic_DNA"/>
</dbReference>
<reference evidence="1 2" key="1">
    <citation type="submission" date="2019-02" db="EMBL/GenBank/DDBJ databases">
        <title>Deep-cultivation of Planctomycetes and their phenomic and genomic characterization uncovers novel biology.</title>
        <authorList>
            <person name="Wiegand S."/>
            <person name="Jogler M."/>
            <person name="Boedeker C."/>
            <person name="Pinto D."/>
            <person name="Vollmers J."/>
            <person name="Rivas-Marin E."/>
            <person name="Kohn T."/>
            <person name="Peeters S.H."/>
            <person name="Heuer A."/>
            <person name="Rast P."/>
            <person name="Oberbeckmann S."/>
            <person name="Bunk B."/>
            <person name="Jeske O."/>
            <person name="Meyerdierks A."/>
            <person name="Storesund J.E."/>
            <person name="Kallscheuer N."/>
            <person name="Luecker S."/>
            <person name="Lage O.M."/>
            <person name="Pohl T."/>
            <person name="Merkel B.J."/>
            <person name="Hornburger P."/>
            <person name="Mueller R.-W."/>
            <person name="Bruemmer F."/>
            <person name="Labrenz M."/>
            <person name="Spormann A.M."/>
            <person name="Op den Camp H."/>
            <person name="Overmann J."/>
            <person name="Amann R."/>
            <person name="Jetten M.S.M."/>
            <person name="Mascher T."/>
            <person name="Medema M.H."/>
            <person name="Devos D.P."/>
            <person name="Kaster A.-K."/>
            <person name="Ovreas L."/>
            <person name="Rohde M."/>
            <person name="Galperin M.Y."/>
            <person name="Jogler C."/>
        </authorList>
    </citation>
    <scope>NUCLEOTIDE SEQUENCE [LARGE SCALE GENOMIC DNA]</scope>
    <source>
        <strain evidence="1 2">I41</strain>
    </source>
</reference>
<dbReference type="AlphaFoldDB" id="A0A517U4L8"/>
<sequence>MNHLRTLPLNGSDRTGDKTTYRPAVAPVAPFPTEALPGPVGAYVVAAATAIGCDPSFIALPMLACLARAIGNKRIIRLKRTWTEPAIVWAAIIGKSGTHKTPALQAAMQFLQLREKLSLAAHADALAKHEQDLALYDRDFGEWRRSKSSDPPPWKPEPPRCNRMLTSDATIEALAALLANQDDGILVMRDELAGWINGIAEYKGGQGGDLSHWLASWSAAPMTVDRKTGAVRMLHIPRAAVSLVGGIQPGVLRSAIGREHMQDGLCARLLLAMPAPRPVRWTEATVDPAIEAKLGDVFDRFLSLEAAVDAEGNPEPYPLDLTPEAKAVWIDWYNRHREESADLGDDLAAAWSKLEAYAARLALIVQLSAWAAGDDAAAGAAVDEASMRAGIALADWFGLEAKRVYGLFGENDQERETRELVELILRKGGAITARELMRTSRQHQPAAVAEAALNALGQAGLGRWEVDVETGGRPRSLFRLLTPLTLTEASESPGLETFGNVNAVNGSLNHADGKGER</sequence>
<proteinExistence type="predicted"/>
<name>A0A517U4L8_9BACT</name>
<gene>
    <name evidence="1" type="ORF">I41_47880</name>
</gene>
<keyword evidence="2" id="KW-1185">Reference proteome</keyword>
<organism evidence="1 2">
    <name type="scientific">Lacipirellula limnantheis</name>
    <dbReference type="NCBI Taxonomy" id="2528024"/>
    <lineage>
        <taxon>Bacteria</taxon>
        <taxon>Pseudomonadati</taxon>
        <taxon>Planctomycetota</taxon>
        <taxon>Planctomycetia</taxon>
        <taxon>Pirellulales</taxon>
        <taxon>Lacipirellulaceae</taxon>
        <taxon>Lacipirellula</taxon>
    </lineage>
</organism>
<dbReference type="Pfam" id="PF13148">
    <property type="entry name" value="DUF3987"/>
    <property type="match status" value="1"/>
</dbReference>
<evidence type="ECO:0008006" key="3">
    <source>
        <dbReference type="Google" id="ProtNLM"/>
    </source>
</evidence>
<evidence type="ECO:0000313" key="2">
    <source>
        <dbReference type="Proteomes" id="UP000317909"/>
    </source>
</evidence>